<comment type="caution">
    <text evidence="4">The sequence shown here is derived from an EMBL/GenBank/DDBJ whole genome shotgun (WGS) entry which is preliminary data.</text>
</comment>
<evidence type="ECO:0000256" key="1">
    <source>
        <dbReference type="ARBA" id="ARBA00022679"/>
    </source>
</evidence>
<evidence type="ECO:0000313" key="5">
    <source>
        <dbReference type="Proteomes" id="UP000005481"/>
    </source>
</evidence>
<name>G9YEP0_9FIRM</name>
<dbReference type="NCBIfam" id="NF006421">
    <property type="entry name" value="PRK08673.1"/>
    <property type="match status" value="1"/>
</dbReference>
<dbReference type="eggNOG" id="COG2876">
    <property type="taxonomic scope" value="Bacteria"/>
</dbReference>
<dbReference type="HOGENOM" id="CLU_062599_0_0_9"/>
<sequence>MRACFFIYAEGEETMVIIAKEGISDEKIREIITGLNRQGLTTADVRKTADKTVIGIVGDTQAVDTEKMAALDYVEDVIAVKTPYKRASRAFHPENTIVHVGGVPVGGRKIAVIAGPCSIETADQITGVACDVRAAGAVMLRGGAFKPRTSPYAFQGLGDSGLDMLLAAGKKARLPVVTEIMSADKLDLFLKEDIDLIQVGARNMQNFDLLKALGRTNKPILLKRGLSATIEEWLMSAEYIMSEGNSNVILCERGIRTFETYTRNTLDLSAVLAVKKLSHLPVVVDPSHAAGKRWMVADLAKAAIAVGADGLMIEVHNDPDKALCDGAQSITPAVFEELMKDLRNLAPLVGRAV</sequence>
<dbReference type="Gene3D" id="3.20.20.70">
    <property type="entry name" value="Aldolase class I"/>
    <property type="match status" value="1"/>
</dbReference>
<accession>G9YEP0</accession>
<dbReference type="NCBIfam" id="TIGR01361">
    <property type="entry name" value="DAHP_synth_Bsub"/>
    <property type="match status" value="1"/>
</dbReference>
<dbReference type="PANTHER" id="PTHR43018">
    <property type="entry name" value="PHOSPHO-2-DEHYDRO-3-DEOXYHEPTONATE ALDOLASE"/>
    <property type="match status" value="1"/>
</dbReference>
<keyword evidence="5" id="KW-1185">Reference proteome</keyword>
<keyword evidence="1" id="KW-0808">Transferase</keyword>
<gene>
    <name evidence="4" type="ORF">HMPREF0080_00099</name>
</gene>
<dbReference type="PATRIC" id="fig|861450.3.peg.96"/>
<dbReference type="InterPro" id="IPR006268">
    <property type="entry name" value="DAHP_syn_2"/>
</dbReference>
<feature type="domain" description="DAHP synthase ferredoxin-like" evidence="3">
    <location>
        <begin position="15"/>
        <end position="81"/>
    </location>
</feature>
<dbReference type="AlphaFoldDB" id="G9YEP0"/>
<dbReference type="InterPro" id="IPR006218">
    <property type="entry name" value="DAHP1/KDSA"/>
</dbReference>
<evidence type="ECO:0000313" key="4">
    <source>
        <dbReference type="EMBL" id="EHM43843.1"/>
    </source>
</evidence>
<dbReference type="EMBL" id="AGCJ01000003">
    <property type="protein sequence ID" value="EHM43843.1"/>
    <property type="molecule type" value="Genomic_DNA"/>
</dbReference>
<dbReference type="PANTHER" id="PTHR43018:SF1">
    <property type="entry name" value="PROTEIN AROA(G)"/>
    <property type="match status" value="1"/>
</dbReference>
<organism evidence="4 5">
    <name type="scientific">Anaeroglobus geminatus F0357</name>
    <dbReference type="NCBI Taxonomy" id="861450"/>
    <lineage>
        <taxon>Bacteria</taxon>
        <taxon>Bacillati</taxon>
        <taxon>Bacillota</taxon>
        <taxon>Negativicutes</taxon>
        <taxon>Veillonellales</taxon>
        <taxon>Veillonellaceae</taxon>
        <taxon>Anaeroglobus</taxon>
    </lineage>
</organism>
<dbReference type="Proteomes" id="UP000005481">
    <property type="component" value="Unassembled WGS sequence"/>
</dbReference>
<dbReference type="Gene3D" id="3.30.70.1140">
    <property type="entry name" value="Phospho-2-dehydro-3-deoxyheptonate aldolase, domain 1"/>
    <property type="match status" value="1"/>
</dbReference>
<dbReference type="GO" id="GO:0016740">
    <property type="term" value="F:transferase activity"/>
    <property type="evidence" value="ECO:0007669"/>
    <property type="project" value="UniProtKB-KW"/>
</dbReference>
<dbReference type="InterPro" id="IPR013785">
    <property type="entry name" value="Aldolase_TIM"/>
</dbReference>
<dbReference type="GO" id="GO:0009073">
    <property type="term" value="P:aromatic amino acid family biosynthetic process"/>
    <property type="evidence" value="ECO:0007669"/>
    <property type="project" value="InterPro"/>
</dbReference>
<dbReference type="GO" id="GO:0016832">
    <property type="term" value="F:aldehyde-lyase activity"/>
    <property type="evidence" value="ECO:0007669"/>
    <property type="project" value="InterPro"/>
</dbReference>
<dbReference type="InterPro" id="IPR052899">
    <property type="entry name" value="Class-I_DAHP_synthase"/>
</dbReference>
<dbReference type="STRING" id="861450.HMPREF0080_00099"/>
<dbReference type="InterPro" id="IPR041071">
    <property type="entry name" value="DAHP_snth_FXD"/>
</dbReference>
<dbReference type="Pfam" id="PF00793">
    <property type="entry name" value="DAHP_synth_1"/>
    <property type="match status" value="1"/>
</dbReference>
<dbReference type="Pfam" id="PF18152">
    <property type="entry name" value="DAHP_snth_FXD"/>
    <property type="match status" value="1"/>
</dbReference>
<reference evidence="4 5" key="1">
    <citation type="submission" date="2011-08" db="EMBL/GenBank/DDBJ databases">
        <authorList>
            <person name="Weinstock G."/>
            <person name="Sodergren E."/>
            <person name="Clifton S."/>
            <person name="Fulton L."/>
            <person name="Fulton B."/>
            <person name="Courtney L."/>
            <person name="Fronick C."/>
            <person name="Harrison M."/>
            <person name="Strong C."/>
            <person name="Farmer C."/>
            <person name="Delahaunty K."/>
            <person name="Markovic C."/>
            <person name="Hall O."/>
            <person name="Minx P."/>
            <person name="Tomlinson C."/>
            <person name="Mitreva M."/>
            <person name="Hou S."/>
            <person name="Chen J."/>
            <person name="Wollam A."/>
            <person name="Pepin K.H."/>
            <person name="Johnson M."/>
            <person name="Bhonagiri V."/>
            <person name="Zhang X."/>
            <person name="Suruliraj S."/>
            <person name="Warren W."/>
            <person name="Chinwalla A."/>
            <person name="Mardis E.R."/>
            <person name="Wilson R.K."/>
        </authorList>
    </citation>
    <scope>NUCLEOTIDE SEQUENCE [LARGE SCALE GENOMIC DNA]</scope>
    <source>
        <strain evidence="4 5">F0357</strain>
    </source>
</reference>
<evidence type="ECO:0000259" key="2">
    <source>
        <dbReference type="Pfam" id="PF00793"/>
    </source>
</evidence>
<dbReference type="SUPFAM" id="SSF51569">
    <property type="entry name" value="Aldolase"/>
    <property type="match status" value="1"/>
</dbReference>
<evidence type="ECO:0000259" key="3">
    <source>
        <dbReference type="Pfam" id="PF18152"/>
    </source>
</evidence>
<proteinExistence type="predicted"/>
<dbReference type="NCBIfam" id="NF009239">
    <property type="entry name" value="PRK12595.1"/>
    <property type="match status" value="1"/>
</dbReference>
<feature type="domain" description="DAHP synthetase I/KDSA" evidence="2">
    <location>
        <begin position="107"/>
        <end position="342"/>
    </location>
</feature>
<protein>
    <submittedName>
        <fullName evidence="4">3-deoxy-7-phosphoheptulonate synthase</fullName>
    </submittedName>
</protein>